<dbReference type="GO" id="GO:0016787">
    <property type="term" value="F:hydrolase activity"/>
    <property type="evidence" value="ECO:0007669"/>
    <property type="project" value="UniProtKB-KW"/>
</dbReference>
<dbReference type="Pfam" id="PF04307">
    <property type="entry name" value="YdjM"/>
    <property type="match status" value="1"/>
</dbReference>
<dbReference type="PANTHER" id="PTHR40031">
    <property type="entry name" value="HYPOTHETICAL MEMBRANE SPANNING PROTEIN"/>
    <property type="match status" value="1"/>
</dbReference>
<dbReference type="AlphaFoldDB" id="A0A928V385"/>
<reference evidence="2" key="1">
    <citation type="submission" date="2018-07" db="EMBL/GenBank/DDBJ databases">
        <title>Genome assembly of strain Ka43.</title>
        <authorList>
            <person name="Kukolya J."/>
            <person name="Nagy I."/>
            <person name="Horvath B."/>
            <person name="Toth A."/>
        </authorList>
    </citation>
    <scope>NUCLEOTIDE SEQUENCE</scope>
    <source>
        <strain evidence="2">KB43</strain>
    </source>
</reference>
<dbReference type="InterPro" id="IPR053170">
    <property type="entry name" value="Transcription_regulator"/>
</dbReference>
<name>A0A928V385_9GAMM</name>
<feature type="transmembrane region" description="Helical" evidence="1">
    <location>
        <begin position="125"/>
        <end position="147"/>
    </location>
</feature>
<keyword evidence="1" id="KW-0472">Membrane</keyword>
<organism evidence="2 3">
    <name type="scientific">Cellvibrio polysaccharolyticus</name>
    <dbReference type="NCBI Taxonomy" id="2082724"/>
    <lineage>
        <taxon>Bacteria</taxon>
        <taxon>Pseudomonadati</taxon>
        <taxon>Pseudomonadota</taxon>
        <taxon>Gammaproteobacteria</taxon>
        <taxon>Cellvibrionales</taxon>
        <taxon>Cellvibrionaceae</taxon>
        <taxon>Cellvibrio</taxon>
    </lineage>
</organism>
<dbReference type="Proteomes" id="UP000652567">
    <property type="component" value="Unassembled WGS sequence"/>
</dbReference>
<dbReference type="RefSeq" id="WP_193906314.1">
    <property type="nucleotide sequence ID" value="NZ_PRDL01000001.1"/>
</dbReference>
<keyword evidence="3" id="KW-1185">Reference proteome</keyword>
<gene>
    <name evidence="2" type="ORF">C4F51_00900</name>
</gene>
<accession>A0A928V385</accession>
<evidence type="ECO:0000313" key="3">
    <source>
        <dbReference type="Proteomes" id="UP000652567"/>
    </source>
</evidence>
<dbReference type="InterPro" id="IPR007404">
    <property type="entry name" value="YdjM-like"/>
</dbReference>
<protein>
    <submittedName>
        <fullName evidence="2">Metal-dependent hydrolase</fullName>
    </submittedName>
</protein>
<dbReference type="EMBL" id="PRDL01000001">
    <property type="protein sequence ID" value="MBE8715742.1"/>
    <property type="molecule type" value="Genomic_DNA"/>
</dbReference>
<feature type="transmembrane region" description="Helical" evidence="1">
    <location>
        <begin position="90"/>
        <end position="113"/>
    </location>
</feature>
<feature type="transmembrane region" description="Helical" evidence="1">
    <location>
        <begin position="62"/>
        <end position="78"/>
    </location>
</feature>
<evidence type="ECO:0000313" key="2">
    <source>
        <dbReference type="EMBL" id="MBE8715742.1"/>
    </source>
</evidence>
<keyword evidence="1" id="KW-1133">Transmembrane helix</keyword>
<keyword evidence="1" id="KW-0812">Transmembrane</keyword>
<sequence>MDSLTQIALGSAVGVAVMGRRTPAWKAALAGAFFGTLPDLDALIKHADPIRNMTFHRAESHGFFYLTLLSPLLAWLVLRLWPNSGSYRRWLLAIWLILITHVLLDALTVYGTQLLQPFSDHPFEVGSIFIIDPLYTLPLLLGLLLTLRRKADNFRRWNNLALGFSSAYLLWGIGAQYHVKQVAEETLAQQYPQVEQILVTATPFNTWVWRVLAMTPDGYLEGFYALNDSDKAIKFDFFPFADASLQAAAKQIAPHQSAAPLPVSEWEIARMAWFSHGFFHLREEDGRLIISDLRMGQEPFYTFNFVVAERDADQQWQAIKPELDTVRPPIRATLSWLKQRATGQRIAPPRVADSYHIE</sequence>
<feature type="transmembrane region" description="Helical" evidence="1">
    <location>
        <begin position="159"/>
        <end position="179"/>
    </location>
</feature>
<comment type="caution">
    <text evidence="2">The sequence shown here is derived from an EMBL/GenBank/DDBJ whole genome shotgun (WGS) entry which is preliminary data.</text>
</comment>
<evidence type="ECO:0000256" key="1">
    <source>
        <dbReference type="SAM" id="Phobius"/>
    </source>
</evidence>
<keyword evidence="2" id="KW-0378">Hydrolase</keyword>
<proteinExistence type="predicted"/>
<dbReference type="PANTHER" id="PTHR40031:SF1">
    <property type="entry name" value="MEMBRANE-BOUND METAL-DEPENDENT HYDROLASE"/>
    <property type="match status" value="1"/>
</dbReference>